<dbReference type="CDD" id="cd00179">
    <property type="entry name" value="SynN"/>
    <property type="match status" value="1"/>
</dbReference>
<comment type="similarity">
    <text evidence="2 5">Belongs to the syntaxin family.</text>
</comment>
<dbReference type="InterPro" id="IPR045242">
    <property type="entry name" value="Syntaxin"/>
</dbReference>
<dbReference type="InterPro" id="IPR010989">
    <property type="entry name" value="SNARE"/>
</dbReference>
<keyword evidence="4" id="KW-0653">Protein transport</keyword>
<organism evidence="8 9">
    <name type="scientific">Canna indica</name>
    <name type="common">Indian-shot</name>
    <dbReference type="NCBI Taxonomy" id="4628"/>
    <lineage>
        <taxon>Eukaryota</taxon>
        <taxon>Viridiplantae</taxon>
        <taxon>Streptophyta</taxon>
        <taxon>Embryophyta</taxon>
        <taxon>Tracheophyta</taxon>
        <taxon>Spermatophyta</taxon>
        <taxon>Magnoliopsida</taxon>
        <taxon>Liliopsida</taxon>
        <taxon>Zingiberales</taxon>
        <taxon>Cannaceae</taxon>
        <taxon>Canna</taxon>
    </lineage>
</organism>
<name>A0AAQ3JWM1_9LILI</name>
<keyword evidence="6" id="KW-0472">Membrane</keyword>
<dbReference type="EMBL" id="CP136891">
    <property type="protein sequence ID" value="WOK96131.1"/>
    <property type="molecule type" value="Genomic_DNA"/>
</dbReference>
<proteinExistence type="inferred from homology"/>
<dbReference type="PROSITE" id="PS50192">
    <property type="entry name" value="T_SNARE"/>
    <property type="match status" value="1"/>
</dbReference>
<dbReference type="GO" id="GO:0012505">
    <property type="term" value="C:endomembrane system"/>
    <property type="evidence" value="ECO:0007669"/>
    <property type="project" value="TreeGrafter"/>
</dbReference>
<dbReference type="GO" id="GO:0005886">
    <property type="term" value="C:plasma membrane"/>
    <property type="evidence" value="ECO:0007669"/>
    <property type="project" value="UniProtKB-SubCell"/>
</dbReference>
<dbReference type="InterPro" id="IPR006012">
    <property type="entry name" value="Syntaxin/epimorphin_CS"/>
</dbReference>
<dbReference type="GO" id="GO:0000149">
    <property type="term" value="F:SNARE binding"/>
    <property type="evidence" value="ECO:0007669"/>
    <property type="project" value="TreeGrafter"/>
</dbReference>
<evidence type="ECO:0000259" key="7">
    <source>
        <dbReference type="PROSITE" id="PS50192"/>
    </source>
</evidence>
<dbReference type="SUPFAM" id="SSF47661">
    <property type="entry name" value="t-snare proteins"/>
    <property type="match status" value="1"/>
</dbReference>
<dbReference type="PROSITE" id="PS00914">
    <property type="entry name" value="SYNTAXIN"/>
    <property type="match status" value="1"/>
</dbReference>
<dbReference type="GO" id="GO:0031201">
    <property type="term" value="C:SNARE complex"/>
    <property type="evidence" value="ECO:0007669"/>
    <property type="project" value="TreeGrafter"/>
</dbReference>
<keyword evidence="3" id="KW-0813">Transport</keyword>
<dbReference type="SMART" id="SM00503">
    <property type="entry name" value="SynN"/>
    <property type="match status" value="1"/>
</dbReference>
<gene>
    <name evidence="8" type="ORF">Cni_G04838</name>
</gene>
<dbReference type="GO" id="GO:0006886">
    <property type="term" value="P:intracellular protein transport"/>
    <property type="evidence" value="ECO:0007669"/>
    <property type="project" value="InterPro"/>
</dbReference>
<evidence type="ECO:0000256" key="2">
    <source>
        <dbReference type="ARBA" id="ARBA00009063"/>
    </source>
</evidence>
<evidence type="ECO:0000256" key="5">
    <source>
        <dbReference type="RuleBase" id="RU003858"/>
    </source>
</evidence>
<sequence>MKTFQGFSILKSALDHSLEELRFGSLFSAFNFDCSSLFFEDRGRATGAKMNDLMTKSFTSYVELKKQALKDLEAGGNDIPDAGVACLTHAEEENLSRFFSEIEVIQSEMDDVSSLLLDLQHLHEESKSAHSAKVLRGLRDRMDADVVAVLRKAKNIKAGLESLDRSNIANRGVAACFADGSPVDRTRVSITNALRTKLRQTMNGFQLLRECILAEHRESLKRRYFNATGEVASEGVIDKMLTGRSQVGSQDNKGEVDLEVLERQKAVSDIQRSLTRLHQIFLDMSLMVETQDEQLNDIEENVARARDYISGGTDRLFSANSMKKRNMKFIYLTSSLLLITILVCLILILTDS</sequence>
<reference evidence="8 9" key="1">
    <citation type="submission" date="2023-10" db="EMBL/GenBank/DDBJ databases">
        <title>Chromosome-scale genome assembly provides insights into flower coloration mechanisms of Canna indica.</title>
        <authorList>
            <person name="Li C."/>
        </authorList>
    </citation>
    <scope>NUCLEOTIDE SEQUENCE [LARGE SCALE GENOMIC DNA]</scope>
    <source>
        <tissue evidence="8">Flower</tissue>
    </source>
</reference>
<dbReference type="Gene3D" id="1.20.58.70">
    <property type="match status" value="1"/>
</dbReference>
<dbReference type="PANTHER" id="PTHR19957">
    <property type="entry name" value="SYNTAXIN"/>
    <property type="match status" value="1"/>
</dbReference>
<dbReference type="CDD" id="cd15848">
    <property type="entry name" value="SNARE_syntaxin1-like"/>
    <property type="match status" value="1"/>
</dbReference>
<dbReference type="Gene3D" id="1.20.5.110">
    <property type="match status" value="1"/>
</dbReference>
<dbReference type="FunFam" id="1.20.5.110:FF:000008">
    <property type="entry name" value="Syntaxin 132"/>
    <property type="match status" value="1"/>
</dbReference>
<dbReference type="GO" id="GO:0005484">
    <property type="term" value="F:SNAP receptor activity"/>
    <property type="evidence" value="ECO:0007669"/>
    <property type="project" value="InterPro"/>
</dbReference>
<feature type="domain" description="T-SNARE coiled-coil homology" evidence="7">
    <location>
        <begin position="257"/>
        <end position="319"/>
    </location>
</feature>
<keyword evidence="9" id="KW-1185">Reference proteome</keyword>
<dbReference type="SMART" id="SM00397">
    <property type="entry name" value="t_SNARE"/>
    <property type="match status" value="1"/>
</dbReference>
<evidence type="ECO:0000313" key="9">
    <source>
        <dbReference type="Proteomes" id="UP001327560"/>
    </source>
</evidence>
<dbReference type="InterPro" id="IPR000727">
    <property type="entry name" value="T_SNARE_dom"/>
</dbReference>
<dbReference type="FunFam" id="1.20.58.70:FF:000003">
    <property type="entry name" value="Qa-SNARE, Sso1/Syntaxin1-type, SYP12A-group"/>
    <property type="match status" value="1"/>
</dbReference>
<evidence type="ECO:0000256" key="3">
    <source>
        <dbReference type="ARBA" id="ARBA00022448"/>
    </source>
</evidence>
<dbReference type="GO" id="GO:0006887">
    <property type="term" value="P:exocytosis"/>
    <property type="evidence" value="ECO:0007669"/>
    <property type="project" value="TreeGrafter"/>
</dbReference>
<dbReference type="AlphaFoldDB" id="A0AAQ3JWM1"/>
<evidence type="ECO:0000313" key="8">
    <source>
        <dbReference type="EMBL" id="WOK96131.1"/>
    </source>
</evidence>
<keyword evidence="6" id="KW-1133">Transmembrane helix</keyword>
<evidence type="ECO:0000256" key="4">
    <source>
        <dbReference type="ARBA" id="ARBA00022927"/>
    </source>
</evidence>
<keyword evidence="6" id="KW-0812">Transmembrane</keyword>
<dbReference type="PANTHER" id="PTHR19957:SF91">
    <property type="entry name" value="SYNTAXIN-112"/>
    <property type="match status" value="1"/>
</dbReference>
<dbReference type="GO" id="GO:0048278">
    <property type="term" value="P:vesicle docking"/>
    <property type="evidence" value="ECO:0007669"/>
    <property type="project" value="TreeGrafter"/>
</dbReference>
<evidence type="ECO:0000256" key="1">
    <source>
        <dbReference type="ARBA" id="ARBA00004521"/>
    </source>
</evidence>
<evidence type="ECO:0000256" key="6">
    <source>
        <dbReference type="SAM" id="Phobius"/>
    </source>
</evidence>
<dbReference type="Proteomes" id="UP001327560">
    <property type="component" value="Chromosome 2"/>
</dbReference>
<feature type="transmembrane region" description="Helical" evidence="6">
    <location>
        <begin position="329"/>
        <end position="349"/>
    </location>
</feature>
<accession>A0AAQ3JWM1</accession>
<comment type="subcellular location">
    <subcellularLocation>
        <location evidence="1">Cell membrane</location>
        <topology evidence="1">Single-pass type IV membrane protein</topology>
    </subcellularLocation>
</comment>
<dbReference type="GO" id="GO:0006906">
    <property type="term" value="P:vesicle fusion"/>
    <property type="evidence" value="ECO:0007669"/>
    <property type="project" value="TreeGrafter"/>
</dbReference>
<dbReference type="InterPro" id="IPR006011">
    <property type="entry name" value="Syntaxin_N"/>
</dbReference>
<protein>
    <submittedName>
        <fullName evidence="8">Syntaxin-112</fullName>
    </submittedName>
</protein>
<dbReference type="Pfam" id="PF00804">
    <property type="entry name" value="Syntaxin"/>
    <property type="match status" value="1"/>
</dbReference>